<sequence length="299" mass="33220">MTDALFGTGNDRWVCPNDRQLALRAKLQTGWSVHTFRTDRQRKSQILEQQEVDIILSVIQRAEQLEQVEQLRIGRLVDRLEKMKRSAVGNGLSQCLLCGDVLGLLGTSSVYCQDCSKKVCAKCGIETQCSQKKTLWLCKICSEHREVWKRSGAWFYKALPKYVRPGKEGPSWAAMGLRGTQHVGQKMSRNPAVSRTYAWANSKVVSSGSDSESDRSDRSDHSSTGSKLSNPVVHEDKQDPDSVLSGETGRNLTDSGWGVHVLSESRSSLTSDLLYGTSMPLAVLQKDHNVNHSRPSPSK</sequence>
<dbReference type="EMBL" id="CM055746">
    <property type="protein sequence ID" value="KAJ7996843.1"/>
    <property type="molecule type" value="Genomic_DNA"/>
</dbReference>
<comment type="caution">
    <text evidence="1">The sequence shown here is derived from an EMBL/GenBank/DDBJ whole genome shotgun (WGS) entry which is preliminary data.</text>
</comment>
<organism evidence="1 2">
    <name type="scientific">Dallia pectoralis</name>
    <name type="common">Alaska blackfish</name>
    <dbReference type="NCBI Taxonomy" id="75939"/>
    <lineage>
        <taxon>Eukaryota</taxon>
        <taxon>Metazoa</taxon>
        <taxon>Chordata</taxon>
        <taxon>Craniata</taxon>
        <taxon>Vertebrata</taxon>
        <taxon>Euteleostomi</taxon>
        <taxon>Actinopterygii</taxon>
        <taxon>Neopterygii</taxon>
        <taxon>Teleostei</taxon>
        <taxon>Protacanthopterygii</taxon>
        <taxon>Esociformes</taxon>
        <taxon>Umbridae</taxon>
        <taxon>Dallia</taxon>
    </lineage>
</organism>
<keyword evidence="2" id="KW-1185">Reference proteome</keyword>
<name>A0ACC2FZZ6_DALPE</name>
<gene>
    <name evidence="1" type="ORF">DPEC_G00222730</name>
</gene>
<protein>
    <submittedName>
        <fullName evidence="1">Uncharacterized protein</fullName>
    </submittedName>
</protein>
<reference evidence="1" key="1">
    <citation type="submission" date="2021-05" db="EMBL/GenBank/DDBJ databases">
        <authorList>
            <person name="Pan Q."/>
            <person name="Jouanno E."/>
            <person name="Zahm M."/>
            <person name="Klopp C."/>
            <person name="Cabau C."/>
            <person name="Louis A."/>
            <person name="Berthelot C."/>
            <person name="Parey E."/>
            <person name="Roest Crollius H."/>
            <person name="Montfort J."/>
            <person name="Robinson-Rechavi M."/>
            <person name="Bouchez O."/>
            <person name="Lampietro C."/>
            <person name="Lopez Roques C."/>
            <person name="Donnadieu C."/>
            <person name="Postlethwait J."/>
            <person name="Bobe J."/>
            <person name="Dillon D."/>
            <person name="Chandos A."/>
            <person name="von Hippel F."/>
            <person name="Guiguen Y."/>
        </authorList>
    </citation>
    <scope>NUCLEOTIDE SEQUENCE</scope>
    <source>
        <strain evidence="1">YG-Jan2019</strain>
    </source>
</reference>
<evidence type="ECO:0000313" key="1">
    <source>
        <dbReference type="EMBL" id="KAJ7996843.1"/>
    </source>
</evidence>
<dbReference type="Proteomes" id="UP001157502">
    <property type="component" value="Chromosome 19"/>
</dbReference>
<accession>A0ACC2FZZ6</accession>
<proteinExistence type="predicted"/>
<evidence type="ECO:0000313" key="2">
    <source>
        <dbReference type="Proteomes" id="UP001157502"/>
    </source>
</evidence>